<dbReference type="Proteomes" id="UP001620645">
    <property type="component" value="Unassembled WGS sequence"/>
</dbReference>
<evidence type="ECO:0000256" key="1">
    <source>
        <dbReference type="ARBA" id="ARBA00004123"/>
    </source>
</evidence>
<sequence length="1817" mass="208343">MESDEEFTEVVDVDEAEGGASNTGSIFSAYDHSSFSYLHLYRPQTDVVASLIYYSGMEGVDRYEISKHLGINAKTKAGNRTVSNSIHAVMKTYPDNFGIFQKMEGKHRFLKYYAKCEQHTPAGGTALAEFYKRFKQLTGAECPYKLGESIKFTQHNLSTLRISDVTLKRLVRILEYVYQEKAVITQYKIEVHISAEERKEGYSYQVDRKSLKKCIIALAKKNFINTMKLEVTERGLSNSVDVITAPKIQTLEHPLIFEALKQIKAEFKGQSKSFPSGVRLKQEPEAKTSEDGGGKNDDGIADTSDLKQEEAEEKEIGASLLNKTFNTLQRISMQKYTKKGAGTPISVLSQRSLNSLVDSAKRRRLTKSTQGVKKRRLNKEREQIKQNDEEQFPSSVANLRHLNKKDRRVYDTVDKLSLQHKAYLRSRFTQRERDMLLLIRACSFFLNPVARFWPNPKVIRTLMHEYVPESRTKTTYSLLAAGVREVRSKERYAHHQYIVKTMASYKELLDLRNHLASLNFSQTNKMEDQLQQKDFFFMNAFRASYQLLFREAADFPSVHVTDSELRRYLNCNNLYFLSTSDRQKAETSLWKNNLEDKNEISQFIVYNTIMLVILGSVSFRNKKAKSGKGNEEDIGDEMAGKNGKVEGAEMNKMDAETANFIIEQLEIQTLADVLEKMRTGGLVTKKRFVDMRQSLGVRASAASETTLSETVQNIDVEMEMPTETKEREREMPEVEIGGECFGTARDAAPVATKTTESPQKLGIQMGGEWRNHVRCTQFYQHFFQPEYHKNLCESLFNEYSHALTNRIWNTFGDSECPGQLLTLANHLCQNLSEFSITTSMPNSIKELFSARNNEIMDSANDGSDLFGHFTASATKQLRYLETTELRLELVKIQPELSHSFIESLIQLLPNPECLVNVQIVHQNKMPKEMDFECAYETPNNAKNSGQSLKVQEKSPARGKKSSSLVDNCCKLLLDLVDESGAVGVSEEELKERISVHNFDVEMVQQQLNKLVETADVVICGIDEVRFVSIGHCRPWLIRTREGHGFVPKPWLFPSGRVNWKVLRWMLEGVLSVVFHRSGLTQQELVSHFAPVLQPVLTLELVQILSKLGCLSQFEKILTEARKSDPFLRFVMSSVDREVQSLINSLGFLNNGVYYPEPDCFQSVRDLIRYLHRDDRHFTVRRLCMGHNIVKSDLVPILNSEISDELFGATLRLCVNLCQPTLLAFGGKLPGENEFDLWQIFYEFETSLVQSLGAFTDVIIFKKFFANIQQYFDKDWEDRSENQRLLVERIFVLLSYVFAIGTESPAKYVSVPEVDYCDREKAIKCLFSSGIETIFLKLSNNSTEREFCCYIVSILALVFGSLNPLTVARCDDEFPENKIEEKALFEGGEAIKIELAKCEEANKRMANRRSFLTGTFTLKGVKAFNSENDFVLRGTVANKENGQSAAAAPLKALSERKRPKRLPKNLQMNNDVDGRLSEKQTDNLQLLAPEAMRSMKEFFWRLLIEGRYNKLMKMTREIAFIGSDRHNSQNKLNEQHFLSLATFALAFARHSHISCQNVYATFSVEFFHMVTSYMTNCFELMKADRHSIRKYAFYARHAIRNFKEMMIMLNSISNSKFITDKDHFEQFCQQVFQVEEYRELVGNSLAQLSPAGATNKMLQDLLIANHYFLHVMEKNAKETHKQEAVPDFADFISEFATPFVINWYIFVLKSYRTNPKEVNMAILKLFHRIAIDLKNPARLFQASLFQIFDEIGQEIGKTYHNTEGRSEHPHFKIFEFGYHLLRKFFSLYKLRGGGVSVCELLFLKSTKEAREIENGSMD</sequence>
<comment type="caution">
    <text evidence="7">The sequence shown here is derived from an EMBL/GenBank/DDBJ whole genome shotgun (WGS) entry which is preliminary data.</text>
</comment>
<keyword evidence="3" id="KW-0131">Cell cycle</keyword>
<dbReference type="GO" id="GO:0005634">
    <property type="term" value="C:nucleus"/>
    <property type="evidence" value="ECO:0007669"/>
    <property type="project" value="UniProtKB-SubCell"/>
</dbReference>
<dbReference type="InterPro" id="IPR006906">
    <property type="entry name" value="Timeless_N"/>
</dbReference>
<keyword evidence="8" id="KW-1185">Reference proteome</keyword>
<evidence type="ECO:0000256" key="4">
    <source>
        <dbReference type="SAM" id="MobiDB-lite"/>
    </source>
</evidence>
<evidence type="ECO:0000256" key="3">
    <source>
        <dbReference type="ARBA" id="ARBA00023306"/>
    </source>
</evidence>
<accession>A0ABD2KKD6</accession>
<evidence type="ECO:0000313" key="8">
    <source>
        <dbReference type="Proteomes" id="UP001620645"/>
    </source>
</evidence>
<feature type="region of interest" description="Disordered" evidence="4">
    <location>
        <begin position="274"/>
        <end position="313"/>
    </location>
</feature>
<protein>
    <recommendedName>
        <fullName evidence="9">General transcription factor 3C polypeptide 1</fullName>
    </recommendedName>
</protein>
<dbReference type="EMBL" id="JBICCN010000015">
    <property type="protein sequence ID" value="KAL3103386.1"/>
    <property type="molecule type" value="Genomic_DNA"/>
</dbReference>
<feature type="domain" description="GTF3C1 extended winged-helix" evidence="6">
    <location>
        <begin position="162"/>
        <end position="267"/>
    </location>
</feature>
<organism evidence="7 8">
    <name type="scientific">Heterodera schachtii</name>
    <name type="common">Sugarbeet cyst nematode worm</name>
    <name type="synonym">Tylenchus schachtii</name>
    <dbReference type="NCBI Taxonomy" id="97005"/>
    <lineage>
        <taxon>Eukaryota</taxon>
        <taxon>Metazoa</taxon>
        <taxon>Ecdysozoa</taxon>
        <taxon>Nematoda</taxon>
        <taxon>Chromadorea</taxon>
        <taxon>Rhabditida</taxon>
        <taxon>Tylenchina</taxon>
        <taxon>Tylenchomorpha</taxon>
        <taxon>Tylenchoidea</taxon>
        <taxon>Heteroderidae</taxon>
        <taxon>Heteroderinae</taxon>
        <taxon>Heterodera</taxon>
    </lineage>
</organism>
<feature type="domain" description="Timeless N-terminal" evidence="5">
    <location>
        <begin position="1153"/>
        <end position="1405"/>
    </location>
</feature>
<dbReference type="PANTHER" id="PTHR22940">
    <property type="entry name" value="TIMEOUT/TIMELESS-2"/>
    <property type="match status" value="1"/>
</dbReference>
<dbReference type="Pfam" id="PF24101">
    <property type="entry name" value="WHD_GTF3C1"/>
    <property type="match status" value="1"/>
</dbReference>
<gene>
    <name evidence="7" type="ORF">niasHS_002572</name>
</gene>
<proteinExistence type="predicted"/>
<evidence type="ECO:0000259" key="5">
    <source>
        <dbReference type="Pfam" id="PF04821"/>
    </source>
</evidence>
<name>A0ABD2KKD6_HETSC</name>
<evidence type="ECO:0000256" key="2">
    <source>
        <dbReference type="ARBA" id="ARBA00023242"/>
    </source>
</evidence>
<keyword evidence="2" id="KW-0539">Nucleus</keyword>
<evidence type="ECO:0008006" key="9">
    <source>
        <dbReference type="Google" id="ProtNLM"/>
    </source>
</evidence>
<evidence type="ECO:0000259" key="6">
    <source>
        <dbReference type="Pfam" id="PF24101"/>
    </source>
</evidence>
<feature type="region of interest" description="Disordered" evidence="4">
    <location>
        <begin position="942"/>
        <end position="961"/>
    </location>
</feature>
<dbReference type="InterPro" id="IPR056467">
    <property type="entry name" value="eWH_GTF3C1"/>
</dbReference>
<evidence type="ECO:0000313" key="7">
    <source>
        <dbReference type="EMBL" id="KAL3103386.1"/>
    </source>
</evidence>
<dbReference type="PANTHER" id="PTHR22940:SF4">
    <property type="entry name" value="PROTEIN TIMELESS HOMOLOG"/>
    <property type="match status" value="1"/>
</dbReference>
<dbReference type="Pfam" id="PF04821">
    <property type="entry name" value="TIMELESS"/>
    <property type="match status" value="1"/>
</dbReference>
<reference evidence="7 8" key="1">
    <citation type="submission" date="2024-10" db="EMBL/GenBank/DDBJ databases">
        <authorList>
            <person name="Kim D."/>
        </authorList>
    </citation>
    <scope>NUCLEOTIDE SEQUENCE [LARGE SCALE GENOMIC DNA]</scope>
    <source>
        <strain evidence="7">Taebaek</strain>
    </source>
</reference>
<comment type="subcellular location">
    <subcellularLocation>
        <location evidence="1">Nucleus</location>
    </subcellularLocation>
</comment>
<feature type="compositionally biased region" description="Basic and acidic residues" evidence="4">
    <location>
        <begin position="280"/>
        <end position="309"/>
    </location>
</feature>
<dbReference type="InterPro" id="IPR044998">
    <property type="entry name" value="Timeless"/>
</dbReference>